<feature type="domain" description="Cyclic nucleotide-binding" evidence="4">
    <location>
        <begin position="57"/>
        <end position="160"/>
    </location>
</feature>
<keyword evidence="3" id="KW-0804">Transcription</keyword>
<protein>
    <submittedName>
        <fullName evidence="6">Crp/Fnr family transcriptional regulator</fullName>
    </submittedName>
</protein>
<dbReference type="SMART" id="SM00419">
    <property type="entry name" value="HTH_CRP"/>
    <property type="match status" value="1"/>
</dbReference>
<keyword evidence="2" id="KW-0238">DNA-binding</keyword>
<reference evidence="6 7" key="1">
    <citation type="submission" date="2024-01" db="EMBL/GenBank/DDBJ databases">
        <title>Description of Olsenella sp. nov., isolated from pig feces.</title>
        <authorList>
            <person name="Chang Y.-H."/>
        </authorList>
    </citation>
    <scope>NUCLEOTIDE SEQUENCE [LARGE SCALE GENOMIC DNA]</scope>
    <source>
        <strain evidence="6 7">YH-ols2223</strain>
    </source>
</reference>
<evidence type="ECO:0000313" key="6">
    <source>
        <dbReference type="EMBL" id="MEE6147175.1"/>
    </source>
</evidence>
<dbReference type="Gene3D" id="2.60.120.10">
    <property type="entry name" value="Jelly Rolls"/>
    <property type="match status" value="1"/>
</dbReference>
<dbReference type="PROSITE" id="PS51063">
    <property type="entry name" value="HTH_CRP_2"/>
    <property type="match status" value="1"/>
</dbReference>
<dbReference type="EMBL" id="JAZGJQ010000003">
    <property type="protein sequence ID" value="MEE6147175.1"/>
    <property type="molecule type" value="Genomic_DNA"/>
</dbReference>
<dbReference type="SUPFAM" id="SSF51206">
    <property type="entry name" value="cAMP-binding domain-like"/>
    <property type="match status" value="1"/>
</dbReference>
<dbReference type="InterPro" id="IPR036388">
    <property type="entry name" value="WH-like_DNA-bd_sf"/>
</dbReference>
<sequence>MGEGVFGRESQGGGRAASVGVAAARGVAPMAAGELGRHGACPLRSGPDGSCLDGIRLFAKLPREAKFELMRGASHRSFSHGETVVREGDPISSILVIRRGRIKTFRTDVDGEEIVLDVLHEGQAIWHGMFMEESAYHYSVGCLEDAEVCSISRRSFERMLSSNPQASFALIRMLSTELVEAEEKAMLLGVRDPRRRVAGYLLLREKRCLHGEISLKLEDIAGSVCLRPETVSRNVSRLAREGVIKRLGRGKLVVTDHERLRRIAESESDE</sequence>
<dbReference type="SMART" id="SM00100">
    <property type="entry name" value="cNMP"/>
    <property type="match status" value="1"/>
</dbReference>
<dbReference type="Pfam" id="PF00027">
    <property type="entry name" value="cNMP_binding"/>
    <property type="match status" value="1"/>
</dbReference>
<dbReference type="Pfam" id="PF13545">
    <property type="entry name" value="HTH_Crp_2"/>
    <property type="match status" value="1"/>
</dbReference>
<dbReference type="InterPro" id="IPR036390">
    <property type="entry name" value="WH_DNA-bd_sf"/>
</dbReference>
<dbReference type="SUPFAM" id="SSF46785">
    <property type="entry name" value="Winged helix' DNA-binding domain"/>
    <property type="match status" value="1"/>
</dbReference>
<name>A0ABU7R9E8_9ACTN</name>
<dbReference type="RefSeq" id="WP_330957941.1">
    <property type="nucleotide sequence ID" value="NZ_JAZGJQ010000003.1"/>
</dbReference>
<evidence type="ECO:0000256" key="2">
    <source>
        <dbReference type="ARBA" id="ARBA00023125"/>
    </source>
</evidence>
<dbReference type="PANTHER" id="PTHR24567:SF74">
    <property type="entry name" value="HTH-TYPE TRANSCRIPTIONAL REGULATOR ARCR"/>
    <property type="match status" value="1"/>
</dbReference>
<proteinExistence type="predicted"/>
<evidence type="ECO:0000256" key="3">
    <source>
        <dbReference type="ARBA" id="ARBA00023163"/>
    </source>
</evidence>
<organism evidence="6 7">
    <name type="scientific">Olsenella absiana</name>
    <dbReference type="NCBI Taxonomy" id="3115222"/>
    <lineage>
        <taxon>Bacteria</taxon>
        <taxon>Bacillati</taxon>
        <taxon>Actinomycetota</taxon>
        <taxon>Coriobacteriia</taxon>
        <taxon>Coriobacteriales</taxon>
        <taxon>Atopobiaceae</taxon>
        <taxon>Olsenella</taxon>
    </lineage>
</organism>
<dbReference type="Proteomes" id="UP001332931">
    <property type="component" value="Unassembled WGS sequence"/>
</dbReference>
<accession>A0ABU7R9E8</accession>
<dbReference type="PROSITE" id="PS50042">
    <property type="entry name" value="CNMP_BINDING_3"/>
    <property type="match status" value="1"/>
</dbReference>
<dbReference type="InterPro" id="IPR000595">
    <property type="entry name" value="cNMP-bd_dom"/>
</dbReference>
<evidence type="ECO:0000259" key="5">
    <source>
        <dbReference type="PROSITE" id="PS51063"/>
    </source>
</evidence>
<dbReference type="InterPro" id="IPR050397">
    <property type="entry name" value="Env_Response_Regulators"/>
</dbReference>
<dbReference type="InterPro" id="IPR012318">
    <property type="entry name" value="HTH_CRP"/>
</dbReference>
<dbReference type="PANTHER" id="PTHR24567">
    <property type="entry name" value="CRP FAMILY TRANSCRIPTIONAL REGULATORY PROTEIN"/>
    <property type="match status" value="1"/>
</dbReference>
<comment type="caution">
    <text evidence="6">The sequence shown here is derived from an EMBL/GenBank/DDBJ whole genome shotgun (WGS) entry which is preliminary data.</text>
</comment>
<evidence type="ECO:0000313" key="7">
    <source>
        <dbReference type="Proteomes" id="UP001332931"/>
    </source>
</evidence>
<dbReference type="Gene3D" id="1.10.10.10">
    <property type="entry name" value="Winged helix-like DNA-binding domain superfamily/Winged helix DNA-binding domain"/>
    <property type="match status" value="1"/>
</dbReference>
<evidence type="ECO:0000259" key="4">
    <source>
        <dbReference type="PROSITE" id="PS50042"/>
    </source>
</evidence>
<keyword evidence="1" id="KW-0805">Transcription regulation</keyword>
<evidence type="ECO:0000256" key="1">
    <source>
        <dbReference type="ARBA" id="ARBA00023015"/>
    </source>
</evidence>
<feature type="domain" description="HTH crp-type" evidence="5">
    <location>
        <begin position="191"/>
        <end position="258"/>
    </location>
</feature>
<dbReference type="CDD" id="cd00038">
    <property type="entry name" value="CAP_ED"/>
    <property type="match status" value="1"/>
</dbReference>
<dbReference type="InterPro" id="IPR014710">
    <property type="entry name" value="RmlC-like_jellyroll"/>
</dbReference>
<dbReference type="InterPro" id="IPR018490">
    <property type="entry name" value="cNMP-bd_dom_sf"/>
</dbReference>
<keyword evidence="7" id="KW-1185">Reference proteome</keyword>
<gene>
    <name evidence="6" type="ORF">VXJ25_04095</name>
</gene>